<dbReference type="InterPro" id="IPR008258">
    <property type="entry name" value="Transglycosylase_SLT_dom_1"/>
</dbReference>
<dbReference type="Pfam" id="PF01464">
    <property type="entry name" value="SLT"/>
    <property type="match status" value="1"/>
</dbReference>
<evidence type="ECO:0000256" key="1">
    <source>
        <dbReference type="ARBA" id="ARBA00004339"/>
    </source>
</evidence>
<comment type="caution">
    <text evidence="6">The sequence shown here is derived from an EMBL/GenBank/DDBJ whole genome shotgun (WGS) entry which is preliminary data.</text>
</comment>
<dbReference type="GO" id="GO:0009279">
    <property type="term" value="C:cell outer membrane"/>
    <property type="evidence" value="ECO:0007669"/>
    <property type="project" value="UniProtKB-SubCell"/>
</dbReference>
<keyword evidence="3" id="KW-0732">Signal</keyword>
<dbReference type="SMART" id="SM00062">
    <property type="entry name" value="PBPb"/>
    <property type="match status" value="1"/>
</dbReference>
<evidence type="ECO:0000313" key="6">
    <source>
        <dbReference type="EMBL" id="RKF17757.1"/>
    </source>
</evidence>
<evidence type="ECO:0000259" key="5">
    <source>
        <dbReference type="SMART" id="SM00062"/>
    </source>
</evidence>
<dbReference type="CDD" id="cd13403">
    <property type="entry name" value="MLTF-like"/>
    <property type="match status" value="1"/>
</dbReference>
<dbReference type="SUPFAM" id="SSF53955">
    <property type="entry name" value="Lysozyme-like"/>
    <property type="match status" value="1"/>
</dbReference>
<evidence type="ECO:0000256" key="2">
    <source>
        <dbReference type="ARBA" id="ARBA00010333"/>
    </source>
</evidence>
<reference evidence="6 7" key="1">
    <citation type="submission" date="2018-09" db="EMBL/GenBank/DDBJ databases">
        <authorList>
            <person name="Wang Z."/>
        </authorList>
    </citation>
    <scope>NUCLEOTIDE SEQUENCE [LARGE SCALE GENOMIC DNA]</scope>
    <source>
        <strain evidence="6 7">ALS 81</strain>
    </source>
</reference>
<dbReference type="CDD" id="cd01009">
    <property type="entry name" value="PBP2_YfhD_N"/>
    <property type="match status" value="1"/>
</dbReference>
<dbReference type="PANTHER" id="PTHR35936">
    <property type="entry name" value="MEMBRANE-BOUND LYTIC MUREIN TRANSGLYCOSYLASE F"/>
    <property type="match status" value="1"/>
</dbReference>
<evidence type="ECO:0000256" key="4">
    <source>
        <dbReference type="ARBA" id="ARBA00023237"/>
    </source>
</evidence>
<dbReference type="EMBL" id="RAQO01000006">
    <property type="protein sequence ID" value="RKF17757.1"/>
    <property type="molecule type" value="Genomic_DNA"/>
</dbReference>
<evidence type="ECO:0000256" key="3">
    <source>
        <dbReference type="ARBA" id="ARBA00022729"/>
    </source>
</evidence>
<dbReference type="InterPro" id="IPR023346">
    <property type="entry name" value="Lysozyme-like_dom_sf"/>
</dbReference>
<dbReference type="Gene3D" id="1.10.530.10">
    <property type="match status" value="1"/>
</dbReference>
<dbReference type="SUPFAM" id="SSF53850">
    <property type="entry name" value="Periplasmic binding protein-like II"/>
    <property type="match status" value="1"/>
</dbReference>
<proteinExistence type="inferred from homology"/>
<sequence>MDVIMLRNKTVFWTLGLGLLLIMALLGSRYVQGNDSSELEIEDPLLPDFITQPSFGDYAQMEERQMIRALVVFGRADFFMDQGHMTGLQVELLGHFETFINKGKATRDRVRIKYIPVTFDQLIPALQDGRGDIAAAFLSPTPERAKLVSLIPGLINDVDEILVSHSSNTEVTTWDSLKGKEIVVLKNSSYAENIERVNKDLGFWSFDKIKMREGDSEFASEDLLEFVNEGIIDFTVIDSYKAELWQKVLPNIQLHPDIFLSKGNSLGWAVRQESIELKEKIEAFIQSEVKPGSLLGNMLIKRYYESTSWVKKAISSSERDRLNRLMPIFEKYAQQYNFDPLVLVAQAYQESGLNNDLVSDRGAVGVMQLLPSTGAEMGIKDLSNVDQNIKAGAKYMSWLREYHLSDYELAPNEQLAFNWAIYNAGPGRLKTILKKTEELGLDPTKWFGNVELATAQIIGQETVKYVANNFKYYAAYRFILELEQQKSESTQELAEN</sequence>
<keyword evidence="4" id="KW-0472">Membrane</keyword>
<feature type="domain" description="Solute-binding protein family 3/N-terminal" evidence="5">
    <location>
        <begin position="70"/>
        <end position="307"/>
    </location>
</feature>
<gene>
    <name evidence="6" type="ORF">DBZ36_10860</name>
</gene>
<accession>A0A420EAN2</accession>
<dbReference type="InterPro" id="IPR001638">
    <property type="entry name" value="Solute-binding_3/MltF_N"/>
</dbReference>
<evidence type="ECO:0000313" key="7">
    <source>
        <dbReference type="Proteomes" id="UP000286482"/>
    </source>
</evidence>
<dbReference type="Proteomes" id="UP000286482">
    <property type="component" value="Unassembled WGS sequence"/>
</dbReference>
<name>A0A420EAN2_9ALTE</name>
<comment type="subcellular location">
    <subcellularLocation>
        <location evidence="1">Cell outer membrane</location>
        <topology evidence="1">Peripheral membrane protein</topology>
    </subcellularLocation>
</comment>
<dbReference type="AlphaFoldDB" id="A0A420EAN2"/>
<keyword evidence="4" id="KW-0998">Cell outer membrane</keyword>
<comment type="similarity">
    <text evidence="2">Belongs to the bacterial solute-binding protein 3 family.</text>
</comment>
<dbReference type="Pfam" id="PF00497">
    <property type="entry name" value="SBP_bac_3"/>
    <property type="match status" value="1"/>
</dbReference>
<protein>
    <recommendedName>
        <fullName evidence="5">Solute-binding protein family 3/N-terminal domain-containing protein</fullName>
    </recommendedName>
</protein>
<keyword evidence="7" id="KW-1185">Reference proteome</keyword>
<dbReference type="Gene3D" id="3.40.190.10">
    <property type="entry name" value="Periplasmic binding protein-like II"/>
    <property type="match status" value="2"/>
</dbReference>
<organism evidence="6 7">
    <name type="scientific">Alginatibacterium sediminis</name>
    <dbReference type="NCBI Taxonomy" id="2164068"/>
    <lineage>
        <taxon>Bacteria</taxon>
        <taxon>Pseudomonadati</taxon>
        <taxon>Pseudomonadota</taxon>
        <taxon>Gammaproteobacteria</taxon>
        <taxon>Alteromonadales</taxon>
        <taxon>Alteromonadaceae</taxon>
        <taxon>Alginatibacterium</taxon>
    </lineage>
</organism>